<dbReference type="STRING" id="574087.Acear_1467"/>
<dbReference type="KEGG" id="aar:Acear_1467"/>
<organism evidence="9 10">
    <name type="scientific">Acetohalobium arabaticum (strain ATCC 49924 / DSM 5501 / Z-7288)</name>
    <dbReference type="NCBI Taxonomy" id="574087"/>
    <lineage>
        <taxon>Bacteria</taxon>
        <taxon>Bacillati</taxon>
        <taxon>Bacillota</taxon>
        <taxon>Clostridia</taxon>
        <taxon>Halanaerobiales</taxon>
        <taxon>Halobacteroidaceae</taxon>
        <taxon>Acetohalobium</taxon>
    </lineage>
</organism>
<dbReference type="eggNOG" id="COG0848">
    <property type="taxonomic scope" value="Bacteria"/>
</dbReference>
<dbReference type="EMBL" id="CP002105">
    <property type="protein sequence ID" value="ADL12977.1"/>
    <property type="molecule type" value="Genomic_DNA"/>
</dbReference>
<keyword evidence="5 8" id="KW-1133">Transmembrane helix</keyword>
<dbReference type="Pfam" id="PF02472">
    <property type="entry name" value="ExbD"/>
    <property type="match status" value="1"/>
</dbReference>
<name>D9QR36_ACEAZ</name>
<sequence>MFQRNNKSRTKIKILPMIDVLFFLLVFFMLFTTFRTTPAGLDIDLPQAETVTEQKQEQLMVNVSANGQIYVDDQLLTKTDLKNEVATVIEQNPKAVVIIKADRAVAYDEVVEVMDIARQVGASKLALAADNKVDQK</sequence>
<evidence type="ECO:0000256" key="1">
    <source>
        <dbReference type="ARBA" id="ARBA00004162"/>
    </source>
</evidence>
<dbReference type="PANTHER" id="PTHR30558:SF3">
    <property type="entry name" value="BIOPOLYMER TRANSPORT PROTEIN EXBD-RELATED"/>
    <property type="match status" value="1"/>
</dbReference>
<keyword evidence="6 8" id="KW-0472">Membrane</keyword>
<dbReference type="Gene3D" id="3.30.420.270">
    <property type="match status" value="1"/>
</dbReference>
<keyword evidence="3" id="KW-1003">Cell membrane</keyword>
<evidence type="ECO:0000256" key="2">
    <source>
        <dbReference type="ARBA" id="ARBA00005811"/>
    </source>
</evidence>
<keyword evidence="7" id="KW-0813">Transport</keyword>
<evidence type="ECO:0000256" key="8">
    <source>
        <dbReference type="SAM" id="Phobius"/>
    </source>
</evidence>
<evidence type="ECO:0000256" key="6">
    <source>
        <dbReference type="ARBA" id="ARBA00023136"/>
    </source>
</evidence>
<evidence type="ECO:0000256" key="4">
    <source>
        <dbReference type="ARBA" id="ARBA00022692"/>
    </source>
</evidence>
<gene>
    <name evidence="9" type="ordered locus">Acear_1467</name>
</gene>
<feature type="transmembrane region" description="Helical" evidence="8">
    <location>
        <begin position="12"/>
        <end position="31"/>
    </location>
</feature>
<dbReference type="HOGENOM" id="CLU_085305_3_2_9"/>
<evidence type="ECO:0000256" key="5">
    <source>
        <dbReference type="ARBA" id="ARBA00022989"/>
    </source>
</evidence>
<comment type="subcellular location">
    <subcellularLocation>
        <location evidence="1">Cell membrane</location>
        <topology evidence="1">Single-pass membrane protein</topology>
    </subcellularLocation>
    <subcellularLocation>
        <location evidence="7">Cell membrane</location>
        <topology evidence="7">Single-pass type II membrane protein</topology>
    </subcellularLocation>
</comment>
<proteinExistence type="inferred from homology"/>
<dbReference type="InterPro" id="IPR003400">
    <property type="entry name" value="ExbD"/>
</dbReference>
<evidence type="ECO:0000256" key="7">
    <source>
        <dbReference type="RuleBase" id="RU003879"/>
    </source>
</evidence>
<keyword evidence="10" id="KW-1185">Reference proteome</keyword>
<evidence type="ECO:0000256" key="3">
    <source>
        <dbReference type="ARBA" id="ARBA00022475"/>
    </source>
</evidence>
<dbReference type="OrthoDB" id="2112564at2"/>
<dbReference type="RefSeq" id="WP_013278422.1">
    <property type="nucleotide sequence ID" value="NC_014378.1"/>
</dbReference>
<keyword evidence="4 7" id="KW-0812">Transmembrane</keyword>
<evidence type="ECO:0000313" key="9">
    <source>
        <dbReference type="EMBL" id="ADL12977.1"/>
    </source>
</evidence>
<dbReference type="PANTHER" id="PTHR30558">
    <property type="entry name" value="EXBD MEMBRANE COMPONENT OF PMF-DRIVEN MACROMOLECULE IMPORT SYSTEM"/>
    <property type="match status" value="1"/>
</dbReference>
<dbReference type="AlphaFoldDB" id="D9QR36"/>
<dbReference type="GO" id="GO:0022857">
    <property type="term" value="F:transmembrane transporter activity"/>
    <property type="evidence" value="ECO:0007669"/>
    <property type="project" value="InterPro"/>
</dbReference>
<dbReference type="GO" id="GO:0005886">
    <property type="term" value="C:plasma membrane"/>
    <property type="evidence" value="ECO:0007669"/>
    <property type="project" value="UniProtKB-SubCell"/>
</dbReference>
<dbReference type="GO" id="GO:0015031">
    <property type="term" value="P:protein transport"/>
    <property type="evidence" value="ECO:0007669"/>
    <property type="project" value="UniProtKB-KW"/>
</dbReference>
<comment type="similarity">
    <text evidence="2 7">Belongs to the ExbD/TolR family.</text>
</comment>
<dbReference type="Proteomes" id="UP000001661">
    <property type="component" value="Chromosome"/>
</dbReference>
<evidence type="ECO:0000313" key="10">
    <source>
        <dbReference type="Proteomes" id="UP000001661"/>
    </source>
</evidence>
<reference evidence="9 10" key="1">
    <citation type="journal article" date="2010" name="Stand. Genomic Sci.">
        <title>Complete genome sequence of Acetohalobium arabaticum type strain (Z-7288).</title>
        <authorList>
            <person name="Sikorski J."/>
            <person name="Lapidus A."/>
            <person name="Chertkov O."/>
            <person name="Lucas S."/>
            <person name="Copeland A."/>
            <person name="Glavina Del Rio T."/>
            <person name="Nolan M."/>
            <person name="Tice H."/>
            <person name="Cheng J.F."/>
            <person name="Han C."/>
            <person name="Brambilla E."/>
            <person name="Pitluck S."/>
            <person name="Liolios K."/>
            <person name="Ivanova N."/>
            <person name="Mavromatis K."/>
            <person name="Mikhailova N."/>
            <person name="Pati A."/>
            <person name="Bruce D."/>
            <person name="Detter C."/>
            <person name="Tapia R."/>
            <person name="Goodwin L."/>
            <person name="Chen A."/>
            <person name="Palaniappan K."/>
            <person name="Land M."/>
            <person name="Hauser L."/>
            <person name="Chang Y.J."/>
            <person name="Jeffries C.D."/>
            <person name="Rohde M."/>
            <person name="Goker M."/>
            <person name="Spring S."/>
            <person name="Woyke T."/>
            <person name="Bristow J."/>
            <person name="Eisen J.A."/>
            <person name="Markowitz V."/>
            <person name="Hugenholtz P."/>
            <person name="Kyrpides N.C."/>
            <person name="Klenk H.P."/>
        </authorList>
    </citation>
    <scope>NUCLEOTIDE SEQUENCE [LARGE SCALE GENOMIC DNA]</scope>
    <source>
        <strain evidence="10">ATCC 49924 / DSM 5501 / Z-7288</strain>
    </source>
</reference>
<keyword evidence="7" id="KW-0653">Protein transport</keyword>
<accession>D9QR36</accession>
<protein>
    <submittedName>
        <fullName evidence="9">Biopolymer transport protein ExbD/TolR</fullName>
    </submittedName>
</protein>